<evidence type="ECO:0000313" key="3">
    <source>
        <dbReference type="Proteomes" id="UP000324222"/>
    </source>
</evidence>
<name>A0A5B7CJ43_PORTR</name>
<reference evidence="2 3" key="1">
    <citation type="submission" date="2019-05" db="EMBL/GenBank/DDBJ databases">
        <title>Another draft genome of Portunus trituberculatus and its Hox gene families provides insights of decapod evolution.</title>
        <authorList>
            <person name="Jeong J.-H."/>
            <person name="Song I."/>
            <person name="Kim S."/>
            <person name="Choi T."/>
            <person name="Kim D."/>
            <person name="Ryu S."/>
            <person name="Kim W."/>
        </authorList>
    </citation>
    <scope>NUCLEOTIDE SEQUENCE [LARGE SCALE GENOMIC DNA]</scope>
    <source>
        <tissue evidence="2">Muscle</tissue>
    </source>
</reference>
<protein>
    <submittedName>
        <fullName evidence="2">Uncharacterized protein</fullName>
    </submittedName>
</protein>
<dbReference type="Proteomes" id="UP000324222">
    <property type="component" value="Unassembled WGS sequence"/>
</dbReference>
<organism evidence="2 3">
    <name type="scientific">Portunus trituberculatus</name>
    <name type="common">Swimming crab</name>
    <name type="synonym">Neptunus trituberculatus</name>
    <dbReference type="NCBI Taxonomy" id="210409"/>
    <lineage>
        <taxon>Eukaryota</taxon>
        <taxon>Metazoa</taxon>
        <taxon>Ecdysozoa</taxon>
        <taxon>Arthropoda</taxon>
        <taxon>Crustacea</taxon>
        <taxon>Multicrustacea</taxon>
        <taxon>Malacostraca</taxon>
        <taxon>Eumalacostraca</taxon>
        <taxon>Eucarida</taxon>
        <taxon>Decapoda</taxon>
        <taxon>Pleocyemata</taxon>
        <taxon>Brachyura</taxon>
        <taxon>Eubrachyura</taxon>
        <taxon>Portunoidea</taxon>
        <taxon>Portunidae</taxon>
        <taxon>Portuninae</taxon>
        <taxon>Portunus</taxon>
    </lineage>
</organism>
<accession>A0A5B7CJ43</accession>
<comment type="caution">
    <text evidence="2">The sequence shown here is derived from an EMBL/GenBank/DDBJ whole genome shotgun (WGS) entry which is preliminary data.</text>
</comment>
<proteinExistence type="predicted"/>
<feature type="region of interest" description="Disordered" evidence="1">
    <location>
        <begin position="1"/>
        <end position="59"/>
    </location>
</feature>
<evidence type="ECO:0000256" key="1">
    <source>
        <dbReference type="SAM" id="MobiDB-lite"/>
    </source>
</evidence>
<evidence type="ECO:0000313" key="2">
    <source>
        <dbReference type="EMBL" id="MPC08781.1"/>
    </source>
</evidence>
<sequence length="59" mass="6427">MSSPELACREIKQPTDLPHVSSTERPTGRSLMLMCRTTPSGSMRNSPRRATPSPSNSTP</sequence>
<dbReference type="EMBL" id="VSRR010000043">
    <property type="protein sequence ID" value="MPC08781.1"/>
    <property type="molecule type" value="Genomic_DNA"/>
</dbReference>
<gene>
    <name evidence="2" type="ORF">E2C01_001373</name>
</gene>
<keyword evidence="3" id="KW-1185">Reference proteome</keyword>
<dbReference type="AlphaFoldDB" id="A0A5B7CJ43"/>